<accession>A0A0D6NK74</accession>
<reference evidence="4 5" key="1">
    <citation type="submission" date="2012-11" db="EMBL/GenBank/DDBJ databases">
        <title>Whole genome sequence of Acetobacter orientalis 21F-2.</title>
        <authorList>
            <person name="Azuma Y."/>
            <person name="Higashiura N."/>
            <person name="Hirakawa H."/>
            <person name="Matsushita K."/>
        </authorList>
    </citation>
    <scope>NUCLEOTIDE SEQUENCE [LARGE SCALE GENOMIC DNA]</scope>
    <source>
        <strain evidence="4 5">21F-2</strain>
    </source>
</reference>
<keyword evidence="2" id="KW-0472">Membrane</keyword>
<dbReference type="EMBL" id="BAMX01000014">
    <property type="protein sequence ID" value="GAN66025.1"/>
    <property type="molecule type" value="Genomic_DNA"/>
</dbReference>
<proteinExistence type="predicted"/>
<name>A0A0D6NK74_9PROT</name>
<accession>A0A6N3ST73</accession>
<protein>
    <recommendedName>
        <fullName evidence="3">Peptidoglycan binding-like domain-containing protein</fullName>
    </recommendedName>
</protein>
<dbReference type="Pfam" id="PF14373">
    <property type="entry name" value="Imm_superinfect"/>
    <property type="match status" value="1"/>
</dbReference>
<dbReference type="Pfam" id="PF01471">
    <property type="entry name" value="PG_binding_1"/>
    <property type="match status" value="1"/>
</dbReference>
<dbReference type="InterPro" id="IPR016410">
    <property type="entry name" value="Phage_imm"/>
</dbReference>
<feature type="domain" description="Peptidoglycan binding-like" evidence="3">
    <location>
        <begin position="479"/>
        <end position="526"/>
    </location>
</feature>
<dbReference type="Proteomes" id="UP000032670">
    <property type="component" value="Unassembled WGS sequence"/>
</dbReference>
<evidence type="ECO:0000313" key="5">
    <source>
        <dbReference type="Proteomes" id="UP000032670"/>
    </source>
</evidence>
<keyword evidence="2" id="KW-0812">Transmembrane</keyword>
<evidence type="ECO:0000259" key="3">
    <source>
        <dbReference type="Pfam" id="PF01471"/>
    </source>
</evidence>
<keyword evidence="2" id="KW-1133">Transmembrane helix</keyword>
<organism evidence="4 5">
    <name type="scientific">Acetobacter orientalis</name>
    <dbReference type="NCBI Taxonomy" id="146474"/>
    <lineage>
        <taxon>Bacteria</taxon>
        <taxon>Pseudomonadati</taxon>
        <taxon>Pseudomonadota</taxon>
        <taxon>Alphaproteobacteria</taxon>
        <taxon>Acetobacterales</taxon>
        <taxon>Acetobacteraceae</taxon>
        <taxon>Acetobacter</taxon>
    </lineage>
</organism>
<feature type="transmembrane region" description="Helical" evidence="2">
    <location>
        <begin position="611"/>
        <end position="636"/>
    </location>
</feature>
<dbReference type="InterPro" id="IPR036366">
    <property type="entry name" value="PGBDSf"/>
</dbReference>
<dbReference type="InterPro" id="IPR036365">
    <property type="entry name" value="PGBD-like_sf"/>
</dbReference>
<evidence type="ECO:0000313" key="4">
    <source>
        <dbReference type="EMBL" id="GAN66025.1"/>
    </source>
</evidence>
<comment type="caution">
    <text evidence="4">The sequence shown here is derived from an EMBL/GenBank/DDBJ whole genome shotgun (WGS) entry which is preliminary data.</text>
</comment>
<dbReference type="STRING" id="1231341.Abor_014_190"/>
<gene>
    <name evidence="4" type="ORF">Abor_014_190</name>
</gene>
<sequence>MVLIRKRYLTLTASTHIMLMLGLCVLVQAPLAFAGHAQSYTVPPLAHAALENKSSAQVAAQGVTARVVIETSHRCGGPMVWQSGDAQPPATCKVAKLVIKETTGSQPQSASFLLSPYGADAGMSYLQMGLYKLDATSPTPQVMVAAYTGGAHCCEVASLFGRMPDGTWHETSLGQNDGDGLPPVVDAAQNGAAQLQLLDQSFLYTFSSYAGSYAPLILYRYQAGALANVTRDVAYRPYLAARLKEAQQNWVKYGRSEPNGFLAYYVATKANMGQFAEGWRYMLAHKDNQPDTMFGISPCDLKSGNTRNCSKAEQKPLPFPKGLALFLAKNGYITAQQAQDALSGRTQPVPPVAQEGAGHYKPDFSCEPPPENNGVAQMLCQNSDAAKQELRFDQVYYALRYLVGQDGWKDLKQQVILDENAANQRCGLPIPGAVDQTVPDGAAACYSAEMDRLTEAYRARLQGAPAAEQEAARDIDQHIALQQKLIELGYLPAGTVADGVYGEGTRAAITTWQRVAQRPEITGFLSQADAQALIPAVSAAVTAPPARLPGESATPAAQSPAPVPDNAVPPTQNTPRSIWSLWLVCMLSVVGLAVYVFPAVLAYVRNAPKKGLVVALNLLLGWTLIGWGAALVLALAPVGKRQGE</sequence>
<dbReference type="Gene3D" id="1.10.101.10">
    <property type="entry name" value="PGBD-like superfamily/PGBD"/>
    <property type="match status" value="1"/>
</dbReference>
<dbReference type="SUPFAM" id="SSF47090">
    <property type="entry name" value="PGBD-like"/>
    <property type="match status" value="1"/>
</dbReference>
<evidence type="ECO:0000256" key="2">
    <source>
        <dbReference type="SAM" id="Phobius"/>
    </source>
</evidence>
<dbReference type="InterPro" id="IPR002477">
    <property type="entry name" value="Peptidoglycan-bd-like"/>
</dbReference>
<dbReference type="AlphaFoldDB" id="A0A0D6NK74"/>
<keyword evidence="5" id="KW-1185">Reference proteome</keyword>
<evidence type="ECO:0000256" key="1">
    <source>
        <dbReference type="SAM" id="MobiDB-lite"/>
    </source>
</evidence>
<feature type="region of interest" description="Disordered" evidence="1">
    <location>
        <begin position="545"/>
        <end position="569"/>
    </location>
</feature>
<feature type="transmembrane region" description="Helical" evidence="2">
    <location>
        <begin position="579"/>
        <end position="604"/>
    </location>
</feature>